<gene>
    <name evidence="2" type="ordered locus">OB0863</name>
</gene>
<dbReference type="Proteomes" id="UP000000822">
    <property type="component" value="Chromosome"/>
</dbReference>
<sequence length="122" mass="13377">MNTVFIAGHAKLPSGMAAKSIYETLTITAEIDKKYGVIVTAGCTLATDHGKQFVQTILKGHSLQDGIQFPLDHIKRHYLGKAGNALASALMDLFKQYEQYQKSAYVQEECGVISAPSSRMNR</sequence>
<reference evidence="2 3" key="2">
    <citation type="journal article" date="2002" name="Nucleic Acids Res.">
        <title>Genome sequence of Oceanobacillus iheyensis isolated from the Iheya Ridge and its unexpected adaptive capabilities to extreme environments.</title>
        <authorList>
            <person name="Takami H."/>
            <person name="Takaki Y."/>
            <person name="Uchiyama I."/>
        </authorList>
    </citation>
    <scope>NUCLEOTIDE SEQUENCE [LARGE SCALE GENOMIC DNA]</scope>
    <source>
        <strain evidence="3">DSM 14371 / CIP 107618 / JCM 11309 / KCTC 3954 / HTE831</strain>
    </source>
</reference>
<dbReference type="OrthoDB" id="7061730at2"/>
<dbReference type="Pfam" id="PF12986">
    <property type="entry name" value="DUF3870"/>
    <property type="match status" value="1"/>
</dbReference>
<dbReference type="EMBL" id="BA000028">
    <property type="protein sequence ID" value="BAC12819.1"/>
    <property type="molecule type" value="Genomic_DNA"/>
</dbReference>
<dbReference type="STRING" id="221109.gene:10733084"/>
<protein>
    <recommendedName>
        <fullName evidence="1">DUF3870 domain-containing protein</fullName>
    </recommendedName>
</protein>
<feature type="domain" description="DUF3870" evidence="1">
    <location>
        <begin position="5"/>
        <end position="98"/>
    </location>
</feature>
<evidence type="ECO:0000313" key="3">
    <source>
        <dbReference type="Proteomes" id="UP000000822"/>
    </source>
</evidence>
<dbReference type="eggNOG" id="ENOG5032SCP">
    <property type="taxonomic scope" value="Bacteria"/>
</dbReference>
<name>Q8CV94_OCEIH</name>
<accession>Q8CV94</accession>
<dbReference type="RefSeq" id="WP_011065269.1">
    <property type="nucleotide sequence ID" value="NC_004193.1"/>
</dbReference>
<evidence type="ECO:0000259" key="1">
    <source>
        <dbReference type="Pfam" id="PF12986"/>
    </source>
</evidence>
<proteinExistence type="predicted"/>
<dbReference type="InterPro" id="IPR024617">
    <property type="entry name" value="DUF3870"/>
</dbReference>
<dbReference type="HOGENOM" id="CLU_114448_2_0_9"/>
<reference evidence="2 3" key="1">
    <citation type="journal article" date="2001" name="FEMS Microbiol. Lett.">
        <title>Oceanobacillus iheyensis gen. nov., sp. nov., a deep-sea extremely halotolerant and alkaliphilic species isolated from a depth of 1050 m on the Iheya Ridge.</title>
        <authorList>
            <person name="Lu J."/>
            <person name="Nogi Y."/>
            <person name="Takami H."/>
        </authorList>
    </citation>
    <scope>NUCLEOTIDE SEQUENCE [LARGE SCALE GENOMIC DNA]</scope>
    <source>
        <strain evidence="3">DSM 14371 / CIP 107618 / JCM 11309 / KCTC 3954 / HTE831</strain>
    </source>
</reference>
<dbReference type="KEGG" id="oih:OB0863"/>
<evidence type="ECO:0000313" key="2">
    <source>
        <dbReference type="EMBL" id="BAC12819.1"/>
    </source>
</evidence>
<dbReference type="AlphaFoldDB" id="Q8CV94"/>
<keyword evidence="3" id="KW-1185">Reference proteome</keyword>
<organism evidence="2 3">
    <name type="scientific">Oceanobacillus iheyensis (strain DSM 14371 / CIP 107618 / JCM 11309 / KCTC 3954 / HTE831)</name>
    <dbReference type="NCBI Taxonomy" id="221109"/>
    <lineage>
        <taxon>Bacteria</taxon>
        <taxon>Bacillati</taxon>
        <taxon>Bacillota</taxon>
        <taxon>Bacilli</taxon>
        <taxon>Bacillales</taxon>
        <taxon>Bacillaceae</taxon>
        <taxon>Oceanobacillus</taxon>
    </lineage>
</organism>